<dbReference type="PANTHER" id="PTHR13061">
    <property type="entry name" value="DYNACTIN SUBUNIT P25"/>
    <property type="match status" value="1"/>
</dbReference>
<reference evidence="1" key="1">
    <citation type="submission" date="2018-05" db="EMBL/GenBank/DDBJ databases">
        <authorList>
            <person name="Lanie J.A."/>
            <person name="Ng W.-L."/>
            <person name="Kazmierczak K.M."/>
            <person name="Andrzejewski T.M."/>
            <person name="Davidsen T.M."/>
            <person name="Wayne K.J."/>
            <person name="Tettelin H."/>
            <person name="Glass J.I."/>
            <person name="Rusch D."/>
            <person name="Podicherti R."/>
            <person name="Tsui H.-C.T."/>
            <person name="Winkler M.E."/>
        </authorList>
    </citation>
    <scope>NUCLEOTIDE SEQUENCE</scope>
</reference>
<dbReference type="SUPFAM" id="SSF51161">
    <property type="entry name" value="Trimeric LpxA-like enzymes"/>
    <property type="match status" value="1"/>
</dbReference>
<evidence type="ECO:0000313" key="1">
    <source>
        <dbReference type="EMBL" id="SUZ73752.1"/>
    </source>
</evidence>
<dbReference type="EMBL" id="UINC01001189">
    <property type="protein sequence ID" value="SUZ73752.1"/>
    <property type="molecule type" value="Genomic_DNA"/>
</dbReference>
<evidence type="ECO:0008006" key="2">
    <source>
        <dbReference type="Google" id="ProtNLM"/>
    </source>
</evidence>
<dbReference type="InterPro" id="IPR001451">
    <property type="entry name" value="Hexapep"/>
</dbReference>
<gene>
    <name evidence="1" type="ORF">METZ01_LOCUS26606</name>
</gene>
<sequence length="210" mass="21839">MAILLPFHGKRPRVAESAFIAPTAVLIGDVTVEENASVWFGAVVRGDAAENGIVVGAGSSVQDNCVVHVGDWAPTIIGQHVTVGHGAKCESCTIGDGTVIGMNAVILQNARIGSECVVAAGTVVLEGAQIPDRSLVAGVPGEVKKQLDGSAAEWVARGGRHYIELARTYREQDIGKPSAPVCELCGGPIVERHCKVVCLSCGFQRDCSDP</sequence>
<protein>
    <recommendedName>
        <fullName evidence="2">Gamma carbonic anhydrase family protein</fullName>
    </recommendedName>
</protein>
<dbReference type="CDD" id="cd04645">
    <property type="entry name" value="LbH_gamma_CA_like"/>
    <property type="match status" value="1"/>
</dbReference>
<dbReference type="InterPro" id="IPR047324">
    <property type="entry name" value="LbH_gamma_CA-like"/>
</dbReference>
<dbReference type="AlphaFoldDB" id="A0A381Q361"/>
<accession>A0A381Q361</accession>
<dbReference type="InterPro" id="IPR011004">
    <property type="entry name" value="Trimer_LpxA-like_sf"/>
</dbReference>
<name>A0A381Q361_9ZZZZ</name>
<dbReference type="InterPro" id="IPR050484">
    <property type="entry name" value="Transf_Hexapept/Carb_Anhydrase"/>
</dbReference>
<dbReference type="Pfam" id="PF00132">
    <property type="entry name" value="Hexapep"/>
    <property type="match status" value="1"/>
</dbReference>
<organism evidence="1">
    <name type="scientific">marine metagenome</name>
    <dbReference type="NCBI Taxonomy" id="408172"/>
    <lineage>
        <taxon>unclassified sequences</taxon>
        <taxon>metagenomes</taxon>
        <taxon>ecological metagenomes</taxon>
    </lineage>
</organism>
<proteinExistence type="predicted"/>
<dbReference type="PANTHER" id="PTHR13061:SF29">
    <property type="entry name" value="GAMMA CARBONIC ANHYDRASE-LIKE 1, MITOCHONDRIAL-RELATED"/>
    <property type="match status" value="1"/>
</dbReference>
<dbReference type="Gene3D" id="2.160.10.10">
    <property type="entry name" value="Hexapeptide repeat proteins"/>
    <property type="match status" value="1"/>
</dbReference>